<reference evidence="1 2" key="1">
    <citation type="journal article" date="2013" name="Genome Announc.">
        <title>Draft Genome Sequence of Rhodococcus ruber Strain BKS 20-38.</title>
        <authorList>
            <person name="Bala M."/>
            <person name="Kumar S."/>
            <person name="Raghava G.P."/>
            <person name="Mayilraj S."/>
        </authorList>
    </citation>
    <scope>NUCLEOTIDE SEQUENCE [LARGE SCALE GENOMIC DNA]</scope>
    <source>
        <strain evidence="1 2">BKS 20-38</strain>
    </source>
</reference>
<gene>
    <name evidence="1" type="ORF">G352_10322</name>
</gene>
<evidence type="ECO:0000313" key="2">
    <source>
        <dbReference type="Proteomes" id="UP000011731"/>
    </source>
</evidence>
<accession>M2ZYG7</accession>
<dbReference type="AlphaFoldDB" id="M2ZYG7"/>
<evidence type="ECO:0000313" key="1">
    <source>
        <dbReference type="EMBL" id="EME65374.1"/>
    </source>
</evidence>
<comment type="caution">
    <text evidence="1">The sequence shown here is derived from an EMBL/GenBank/DDBJ whole genome shotgun (WGS) entry which is preliminary data.</text>
</comment>
<sequence>MYAYDYDYEVEQVAIFDPTQEVGTFWTCSKCQKDVPVSEMPMVPTGSLYGLLSFLGRIPREIAAEMLLEGIGQIGDTCKECAAS</sequence>
<protein>
    <submittedName>
        <fullName evidence="1">Uncharacterized protein</fullName>
    </submittedName>
</protein>
<dbReference type="Proteomes" id="UP000011731">
    <property type="component" value="Unassembled WGS sequence"/>
</dbReference>
<dbReference type="PATRIC" id="fig|1278076.4.peg.2152"/>
<dbReference type="RefSeq" id="WP_003936162.1">
    <property type="nucleotide sequence ID" value="NZ_AOEX01000032.1"/>
</dbReference>
<proteinExistence type="predicted"/>
<dbReference type="EMBL" id="AOEX01000032">
    <property type="protein sequence ID" value="EME65374.1"/>
    <property type="molecule type" value="Genomic_DNA"/>
</dbReference>
<keyword evidence="2" id="KW-1185">Reference proteome</keyword>
<name>M2ZYG7_9NOCA</name>
<organism evidence="1 2">
    <name type="scientific">Rhodococcus ruber BKS 20-38</name>
    <dbReference type="NCBI Taxonomy" id="1278076"/>
    <lineage>
        <taxon>Bacteria</taxon>
        <taxon>Bacillati</taxon>
        <taxon>Actinomycetota</taxon>
        <taxon>Actinomycetes</taxon>
        <taxon>Mycobacteriales</taxon>
        <taxon>Nocardiaceae</taxon>
        <taxon>Rhodococcus</taxon>
    </lineage>
</organism>